<feature type="compositionally biased region" description="Polar residues" evidence="1">
    <location>
        <begin position="461"/>
        <end position="483"/>
    </location>
</feature>
<keyword evidence="3" id="KW-1185">Reference proteome</keyword>
<dbReference type="PANTHER" id="PTHR37287">
    <property type="entry name" value="INO EIGHTY SUBUNIT 1"/>
    <property type="match status" value="1"/>
</dbReference>
<dbReference type="AlphaFoldDB" id="A0A4S4MAB6"/>
<feature type="compositionally biased region" description="Basic and acidic residues" evidence="1">
    <location>
        <begin position="296"/>
        <end position="316"/>
    </location>
</feature>
<reference evidence="2 3" key="1">
    <citation type="submission" date="2019-02" db="EMBL/GenBank/DDBJ databases">
        <title>Genome sequencing of the rare red list fungi Bondarzewia mesenterica.</title>
        <authorList>
            <person name="Buettner E."/>
            <person name="Kellner H."/>
        </authorList>
    </citation>
    <scope>NUCLEOTIDE SEQUENCE [LARGE SCALE GENOMIC DNA]</scope>
    <source>
        <strain evidence="2 3">DSM 108281</strain>
    </source>
</reference>
<dbReference type="EMBL" id="SGPL01000002">
    <property type="protein sequence ID" value="THH21471.1"/>
    <property type="molecule type" value="Genomic_DNA"/>
</dbReference>
<feature type="region of interest" description="Disordered" evidence="1">
    <location>
        <begin position="461"/>
        <end position="502"/>
    </location>
</feature>
<protein>
    <recommendedName>
        <fullName evidence="4">Ino eighty subunit 1</fullName>
    </recommendedName>
</protein>
<sequence length="502" mass="56964">MAAHKPTTSLYARRKIFAIKHEEAEPLSRKDIQYDFLLEIFSNKERVFTDPYAVSKEQPKSTFRDLYVHALLQSTRCSRALREKMQDSPDFATDFAMISILANVGRVNTTMTFLPEMRTSLRTYHPVPALQKNDGNLQDAPRIKNLLKACQLKDESDKQPALPAELLSLSAKGAVPPTSIVNVLFVLSNNFANVAHDHFGRLDIDFLDLFLPVNISSASRARVFLWLMYHYHEASSSTNPFDDDQSRSHKGMVPTFVELTPEAFEQENVDTQEEKQWGEKMSNFRMDFLANTAKNGEGDQEKEKKGNVKGKTKDKGVSTAEKPSKGKKRLHEATDSPVPVDDVEPPIREPKPRRRRVARDHHPSDEPVTVHQPTPMRIQRAESPRYSHSASNHRAPRHRGASATYAHTPASAYHYWPQRTLLQHAWHVINTVDPLADSDEEGVDEQSRYDYSTRLHVLQGIRSTQAQRPPQGYRHSNGSNGMQSHLDVDPRSGLHSRPLEAT</sequence>
<evidence type="ECO:0008006" key="4">
    <source>
        <dbReference type="Google" id="ProtNLM"/>
    </source>
</evidence>
<dbReference type="InterPro" id="IPR038014">
    <property type="entry name" value="Ies1"/>
</dbReference>
<name>A0A4S4MAB6_9AGAM</name>
<evidence type="ECO:0000313" key="2">
    <source>
        <dbReference type="EMBL" id="THH21471.1"/>
    </source>
</evidence>
<evidence type="ECO:0000256" key="1">
    <source>
        <dbReference type="SAM" id="MobiDB-lite"/>
    </source>
</evidence>
<dbReference type="PANTHER" id="PTHR37287:SF1">
    <property type="entry name" value="INO EIGHTY SUBUNIT 1"/>
    <property type="match status" value="1"/>
</dbReference>
<evidence type="ECO:0000313" key="3">
    <source>
        <dbReference type="Proteomes" id="UP000310158"/>
    </source>
</evidence>
<proteinExistence type="predicted"/>
<dbReference type="OrthoDB" id="5413003at2759"/>
<gene>
    <name evidence="2" type="ORF">EW146_g71</name>
</gene>
<comment type="caution">
    <text evidence="2">The sequence shown here is derived from an EMBL/GenBank/DDBJ whole genome shotgun (WGS) entry which is preliminary data.</text>
</comment>
<dbReference type="GO" id="GO:0031011">
    <property type="term" value="C:Ino80 complex"/>
    <property type="evidence" value="ECO:0007669"/>
    <property type="project" value="InterPro"/>
</dbReference>
<organism evidence="2 3">
    <name type="scientific">Bondarzewia mesenterica</name>
    <dbReference type="NCBI Taxonomy" id="1095465"/>
    <lineage>
        <taxon>Eukaryota</taxon>
        <taxon>Fungi</taxon>
        <taxon>Dikarya</taxon>
        <taxon>Basidiomycota</taxon>
        <taxon>Agaricomycotina</taxon>
        <taxon>Agaricomycetes</taxon>
        <taxon>Russulales</taxon>
        <taxon>Bondarzewiaceae</taxon>
        <taxon>Bondarzewia</taxon>
    </lineage>
</organism>
<feature type="region of interest" description="Disordered" evidence="1">
    <location>
        <begin position="292"/>
        <end position="400"/>
    </location>
</feature>
<dbReference type="Proteomes" id="UP000310158">
    <property type="component" value="Unassembled WGS sequence"/>
</dbReference>
<accession>A0A4S4MAB6</accession>